<dbReference type="Proteomes" id="UP000199322">
    <property type="component" value="Unassembled WGS sequence"/>
</dbReference>
<accession>A0A1G6HRR8</accession>
<evidence type="ECO:0000313" key="4">
    <source>
        <dbReference type="Proteomes" id="UP000297288"/>
    </source>
</evidence>
<sequence length="109" mass="13028">MDNKLEFFTIKDEEDNERHFMYVDTIELDGNSYWVCDEAYPDEDGEEIVLGDSVVFRVTKDGEDFIIESVEDEEEHNRVAEEWEKLEEKDFEDGDYEIIQVEDDDDEKK</sequence>
<protein>
    <submittedName>
        <fullName evidence="2">DUF1292 domain-containing protein</fullName>
    </submittedName>
</protein>
<dbReference type="RefSeq" id="WP_091401784.1">
    <property type="nucleotide sequence ID" value="NZ_FMYV01000001.1"/>
</dbReference>
<evidence type="ECO:0000313" key="3">
    <source>
        <dbReference type="Proteomes" id="UP000199322"/>
    </source>
</evidence>
<evidence type="ECO:0000313" key="2">
    <source>
        <dbReference type="EMBL" id="TGG88943.1"/>
    </source>
</evidence>
<reference evidence="2 4" key="2">
    <citation type="submission" date="2019-04" db="EMBL/GenBank/DDBJ databases">
        <title>Draft genome sequence data and analysis of a Fermenting Bacterium, Geotoga petraea strain HO-Geo1, isolated from heavy-oil petroleum reservoir in Russia.</title>
        <authorList>
            <person name="Grouzdev D.S."/>
            <person name="Semenova E.M."/>
            <person name="Sokolova D.S."/>
            <person name="Tourova T.P."/>
            <person name="Poltaraus A.B."/>
            <person name="Nazina T.N."/>
        </authorList>
    </citation>
    <scope>NUCLEOTIDE SEQUENCE [LARGE SCALE GENOMIC DNA]</scope>
    <source>
        <strain evidence="2 4">HO-Geo1</strain>
    </source>
</reference>
<dbReference type="EMBL" id="SRME01000001">
    <property type="protein sequence ID" value="TGG88943.1"/>
    <property type="molecule type" value="Genomic_DNA"/>
</dbReference>
<evidence type="ECO:0000313" key="1">
    <source>
        <dbReference type="EMBL" id="SDB96979.1"/>
    </source>
</evidence>
<dbReference type="AlphaFoldDB" id="A0A1G6HRR8"/>
<dbReference type="Pfam" id="PF06949">
    <property type="entry name" value="DUF1292"/>
    <property type="match status" value="1"/>
</dbReference>
<proteinExistence type="predicted"/>
<dbReference type="InterPro" id="IPR009711">
    <property type="entry name" value="UPF0473"/>
</dbReference>
<keyword evidence="3" id="KW-1185">Reference proteome</keyword>
<dbReference type="EMBL" id="FMYV01000001">
    <property type="protein sequence ID" value="SDB96979.1"/>
    <property type="molecule type" value="Genomic_DNA"/>
</dbReference>
<dbReference type="STRING" id="28234.SAMN04488588_0086"/>
<reference evidence="1 3" key="1">
    <citation type="submission" date="2016-10" db="EMBL/GenBank/DDBJ databases">
        <authorList>
            <person name="de Groot N.N."/>
        </authorList>
    </citation>
    <scope>NUCLEOTIDE SEQUENCE [LARGE SCALE GENOMIC DNA]</scope>
    <source>
        <strain evidence="1 3">WG14</strain>
    </source>
</reference>
<dbReference type="OrthoDB" id="47927at2"/>
<gene>
    <name evidence="2" type="ORF">E4650_01740</name>
    <name evidence="1" type="ORF">SAMN04488588_0086</name>
</gene>
<name>A0A1G6HRR8_9BACT</name>
<dbReference type="Proteomes" id="UP000297288">
    <property type="component" value="Unassembled WGS sequence"/>
</dbReference>
<organism evidence="1 3">
    <name type="scientific">Geotoga petraea</name>
    <dbReference type="NCBI Taxonomy" id="28234"/>
    <lineage>
        <taxon>Bacteria</taxon>
        <taxon>Thermotogati</taxon>
        <taxon>Thermotogota</taxon>
        <taxon>Thermotogae</taxon>
        <taxon>Petrotogales</taxon>
        <taxon>Petrotogaceae</taxon>
        <taxon>Geotoga</taxon>
    </lineage>
</organism>